<evidence type="ECO:0000313" key="2">
    <source>
        <dbReference type="EMBL" id="SUZ87538.1"/>
    </source>
</evidence>
<dbReference type="Gene3D" id="3.90.1300.10">
    <property type="entry name" value="Amidase signature (AS) domain"/>
    <property type="match status" value="1"/>
</dbReference>
<dbReference type="AlphaFoldDB" id="A0A381R9D9"/>
<dbReference type="InterPro" id="IPR036928">
    <property type="entry name" value="AS_sf"/>
</dbReference>
<name>A0A381R9D9_9ZZZZ</name>
<dbReference type="InterPro" id="IPR023631">
    <property type="entry name" value="Amidase_dom"/>
</dbReference>
<dbReference type="Pfam" id="PF01425">
    <property type="entry name" value="Amidase"/>
    <property type="match status" value="1"/>
</dbReference>
<dbReference type="InterPro" id="IPR000120">
    <property type="entry name" value="Amidase"/>
</dbReference>
<protein>
    <recommendedName>
        <fullName evidence="1">Amidase domain-containing protein</fullName>
    </recommendedName>
</protein>
<organism evidence="2">
    <name type="scientific">marine metagenome</name>
    <dbReference type="NCBI Taxonomy" id="408172"/>
    <lineage>
        <taxon>unclassified sequences</taxon>
        <taxon>metagenomes</taxon>
        <taxon>ecological metagenomes</taxon>
    </lineage>
</organism>
<sequence>MLVIAIIRNFEDYNEALLVSEPYEASGGEMSETGIVYKSVAELSRLIESKQVSPVEVAEAYLSRIDKLDFKFNSYLTVCRQEVLEQALEAETAITKGEYLGPMHGIPVGVKDQLWTKDVRTTGGSRFLADFVPQEDATAVANLKKAGALLLGKTNMTEFAITGFTHRFSTPRNPWDLNISAGGSSSGSGAATAAFLCATSLGEDTGGSIRRPAAWCGLVGLRPSWGRVSRYGVMKGVWSMDTIGPISRTVEDAAITLGAIAGYDPNDPTTWDIPVPDYREALTSDIKGMKVGIVKELLHSDQVEPDVENAVTAATALLAELGAVVEEVAIPLTAHANSIGSVLLNTEPAANLGEWVRERLQDFGHDNRIGLLTGSIIPAQVYYKAQKLRTMLRQQVLDALERYDVLIMPTSGKVAPKLQDDPMVTSKEATSRLPFMRTNSFNLSSTPAVSVPCGFGAQGLPIGLQIAGRPGGEATILNVAHTYEKATTWHTMRPTNA</sequence>
<proteinExistence type="predicted"/>
<dbReference type="PANTHER" id="PTHR11895:SF7">
    <property type="entry name" value="GLUTAMYL-TRNA(GLN) AMIDOTRANSFERASE SUBUNIT A, MITOCHONDRIAL"/>
    <property type="match status" value="1"/>
</dbReference>
<accession>A0A381R9D9</accession>
<dbReference type="PANTHER" id="PTHR11895">
    <property type="entry name" value="TRANSAMIDASE"/>
    <property type="match status" value="1"/>
</dbReference>
<gene>
    <name evidence="2" type="ORF">METZ01_LOCUS40392</name>
</gene>
<dbReference type="EMBL" id="UINC01001728">
    <property type="protein sequence ID" value="SUZ87538.1"/>
    <property type="molecule type" value="Genomic_DNA"/>
</dbReference>
<dbReference type="SUPFAM" id="SSF75304">
    <property type="entry name" value="Amidase signature (AS) enzymes"/>
    <property type="match status" value="1"/>
</dbReference>
<dbReference type="GO" id="GO:0003824">
    <property type="term" value="F:catalytic activity"/>
    <property type="evidence" value="ECO:0007669"/>
    <property type="project" value="InterPro"/>
</dbReference>
<feature type="domain" description="Amidase" evidence="1">
    <location>
        <begin position="56"/>
        <end position="477"/>
    </location>
</feature>
<reference evidence="2" key="1">
    <citation type="submission" date="2018-05" db="EMBL/GenBank/DDBJ databases">
        <authorList>
            <person name="Lanie J.A."/>
            <person name="Ng W.-L."/>
            <person name="Kazmierczak K.M."/>
            <person name="Andrzejewski T.M."/>
            <person name="Davidsen T.M."/>
            <person name="Wayne K.J."/>
            <person name="Tettelin H."/>
            <person name="Glass J.I."/>
            <person name="Rusch D."/>
            <person name="Podicherti R."/>
            <person name="Tsui H.-C.T."/>
            <person name="Winkler M.E."/>
        </authorList>
    </citation>
    <scope>NUCLEOTIDE SEQUENCE</scope>
</reference>
<evidence type="ECO:0000259" key="1">
    <source>
        <dbReference type="Pfam" id="PF01425"/>
    </source>
</evidence>
<dbReference type="InterPro" id="IPR020556">
    <property type="entry name" value="Amidase_CS"/>
</dbReference>
<dbReference type="PROSITE" id="PS00571">
    <property type="entry name" value="AMIDASES"/>
    <property type="match status" value="1"/>
</dbReference>